<proteinExistence type="predicted"/>
<dbReference type="RefSeq" id="WP_088482508.1">
    <property type="nucleotide sequence ID" value="NZ_JBCNLH010000005.1"/>
</dbReference>
<accession>A0A254N9H3</accession>
<keyword evidence="1" id="KW-1133">Transmembrane helix</keyword>
<keyword evidence="1" id="KW-0812">Transmembrane</keyword>
<feature type="transmembrane region" description="Helical" evidence="1">
    <location>
        <begin position="12"/>
        <end position="33"/>
    </location>
</feature>
<keyword evidence="1" id="KW-0472">Membrane</keyword>
<dbReference type="OrthoDB" id="9157109at2"/>
<gene>
    <name evidence="2" type="ORF">CDO81_07170</name>
</gene>
<name>A0A254N9H3_9BURK</name>
<organism evidence="2 3">
    <name type="scientific">Roseateles puraquae</name>
    <dbReference type="NCBI Taxonomy" id="431059"/>
    <lineage>
        <taxon>Bacteria</taxon>
        <taxon>Pseudomonadati</taxon>
        <taxon>Pseudomonadota</taxon>
        <taxon>Betaproteobacteria</taxon>
        <taxon>Burkholderiales</taxon>
        <taxon>Sphaerotilaceae</taxon>
        <taxon>Roseateles</taxon>
    </lineage>
</organism>
<evidence type="ECO:0000313" key="3">
    <source>
        <dbReference type="Proteomes" id="UP000197446"/>
    </source>
</evidence>
<feature type="transmembrane region" description="Helical" evidence="1">
    <location>
        <begin position="45"/>
        <end position="62"/>
    </location>
</feature>
<dbReference type="AlphaFoldDB" id="A0A254N9H3"/>
<evidence type="ECO:0000256" key="1">
    <source>
        <dbReference type="SAM" id="Phobius"/>
    </source>
</evidence>
<feature type="transmembrane region" description="Helical" evidence="1">
    <location>
        <begin position="74"/>
        <end position="93"/>
    </location>
</feature>
<dbReference type="EMBL" id="NISI01000002">
    <property type="protein sequence ID" value="OWR04370.1"/>
    <property type="molecule type" value="Genomic_DNA"/>
</dbReference>
<keyword evidence="3" id="KW-1185">Reference proteome</keyword>
<comment type="caution">
    <text evidence="2">The sequence shown here is derived from an EMBL/GenBank/DDBJ whole genome shotgun (WGS) entry which is preliminary data.</text>
</comment>
<protein>
    <submittedName>
        <fullName evidence="2">Uncharacterized protein</fullName>
    </submittedName>
</protein>
<evidence type="ECO:0000313" key="2">
    <source>
        <dbReference type="EMBL" id="OWR04370.1"/>
    </source>
</evidence>
<sequence>MNAERCRAAGRIGDVLTLACWVTALGGAVYFGLASCGTYAWHKIAFRWLASLLYVLALVLPGHGSTKPGARLRFALGLPLSYVLLESAVAPFYPGLPESLTEYLQLFVTALAFGPCS</sequence>
<reference evidence="2 3" key="1">
    <citation type="journal article" date="2007" name="Int. J. Syst. Evol. Microbiol.">
        <title>Description of Pelomonas aquatica sp. nov. and Pelomonas puraquae sp. nov., isolated from industrial and haemodialysis water.</title>
        <authorList>
            <person name="Gomila M."/>
            <person name="Bowien B."/>
            <person name="Falsen E."/>
            <person name="Moore E.R."/>
            <person name="Lalucat J."/>
        </authorList>
    </citation>
    <scope>NUCLEOTIDE SEQUENCE [LARGE SCALE GENOMIC DNA]</scope>
    <source>
        <strain evidence="2 3">CCUG 52769</strain>
    </source>
</reference>
<dbReference type="Proteomes" id="UP000197446">
    <property type="component" value="Unassembled WGS sequence"/>
</dbReference>